<dbReference type="InterPro" id="IPR025444">
    <property type="entry name" value="Monooxy_af470"/>
</dbReference>
<proteinExistence type="predicted"/>
<evidence type="ECO:0008006" key="5">
    <source>
        <dbReference type="Google" id="ProtNLM"/>
    </source>
</evidence>
<dbReference type="SUPFAM" id="SSF54909">
    <property type="entry name" value="Dimeric alpha+beta barrel"/>
    <property type="match status" value="1"/>
</dbReference>
<reference evidence="3 4" key="1">
    <citation type="submission" date="2023-11" db="EMBL/GenBank/DDBJ databases">
        <title>An acidophilic fungus is an integral part of prey digestion in a carnivorous sundew plant.</title>
        <authorList>
            <person name="Tsai I.J."/>
        </authorList>
    </citation>
    <scope>NUCLEOTIDE SEQUENCE [LARGE SCALE GENOMIC DNA]</scope>
    <source>
        <strain evidence="3">169a</strain>
    </source>
</reference>
<name>A0AAQ3RAT4_9PEZI</name>
<organism evidence="3 4">
    <name type="scientific">Acrodontium crateriforme</name>
    <dbReference type="NCBI Taxonomy" id="150365"/>
    <lineage>
        <taxon>Eukaryota</taxon>
        <taxon>Fungi</taxon>
        <taxon>Dikarya</taxon>
        <taxon>Ascomycota</taxon>
        <taxon>Pezizomycotina</taxon>
        <taxon>Dothideomycetes</taxon>
        <taxon>Dothideomycetidae</taxon>
        <taxon>Mycosphaerellales</taxon>
        <taxon>Teratosphaeriaceae</taxon>
        <taxon>Acrodontium</taxon>
    </lineage>
</organism>
<keyword evidence="4" id="KW-1185">Reference proteome</keyword>
<feature type="region of interest" description="Disordered" evidence="1">
    <location>
        <begin position="267"/>
        <end position="294"/>
    </location>
</feature>
<dbReference type="InterPro" id="IPR011008">
    <property type="entry name" value="Dimeric_a/b-barrel"/>
</dbReference>
<dbReference type="Proteomes" id="UP001303373">
    <property type="component" value="Chromosome 13"/>
</dbReference>
<evidence type="ECO:0000256" key="1">
    <source>
        <dbReference type="SAM" id="MobiDB-lite"/>
    </source>
</evidence>
<feature type="transmembrane region" description="Helical" evidence="2">
    <location>
        <begin position="62"/>
        <end position="83"/>
    </location>
</feature>
<accession>A0AAQ3RAT4</accession>
<dbReference type="AlphaFoldDB" id="A0AAQ3RAT4"/>
<evidence type="ECO:0000313" key="4">
    <source>
        <dbReference type="Proteomes" id="UP001303373"/>
    </source>
</evidence>
<keyword evidence="2" id="KW-0472">Membrane</keyword>
<evidence type="ECO:0000313" key="3">
    <source>
        <dbReference type="EMBL" id="WPH04619.1"/>
    </source>
</evidence>
<dbReference type="EMBL" id="CP138592">
    <property type="protein sequence ID" value="WPH04619.1"/>
    <property type="molecule type" value="Genomic_DNA"/>
</dbReference>
<keyword evidence="2" id="KW-1133">Transmembrane helix</keyword>
<dbReference type="Pfam" id="PF13826">
    <property type="entry name" value="Monooxy_af470-like"/>
    <property type="match status" value="1"/>
</dbReference>
<gene>
    <name evidence="3" type="ORF">R9X50_00751100</name>
</gene>
<evidence type="ECO:0000256" key="2">
    <source>
        <dbReference type="SAM" id="Phobius"/>
    </source>
</evidence>
<protein>
    <recommendedName>
        <fullName evidence="5">Monooxygenase</fullName>
    </recommendedName>
</protein>
<keyword evidence="2" id="KW-0812">Transmembrane</keyword>
<sequence>MASPKEFIGLVPPKDKRPRSAFFGPAGLKILLRDNFSLTTWLCTGAVAQSGLLLLFGRIALVPAIAVLFYRLFVTYAMTVGWMRNPYMDGVIMNKFAAQFPDTAGHYGAKPASSDVVVFLIGTRCNHPLGLFAPGFKEFGAYFPRMVQDLEAHEDEFGFLGMTSWINSSARETQNEMLMVGYFRTVEGLHKFAHSPLHREAWVWFNKMTKKYPHISIYHETYHVPQAHYEAIYSNSHPGGIMSTTTSFTDEVTGKKMWASPIVDASRGQLKTSAGRMSRSAGNEHDSYGPDPYS</sequence>